<accession>A0A329TMK1</accession>
<dbReference type="RefSeq" id="WP_158401821.1">
    <property type="nucleotide sequence ID" value="NZ_PRLB01000022.1"/>
</dbReference>
<name>A0A329TMK1_9FIRM</name>
<evidence type="ECO:0000313" key="2">
    <source>
        <dbReference type="Proteomes" id="UP000251144"/>
    </source>
</evidence>
<dbReference type="EMBL" id="PRLB01000022">
    <property type="protein sequence ID" value="RAW49826.1"/>
    <property type="molecule type" value="Genomic_DNA"/>
</dbReference>
<dbReference type="AlphaFoldDB" id="A0A329TMK1"/>
<evidence type="ECO:0000313" key="1">
    <source>
        <dbReference type="EMBL" id="RAW49826.1"/>
    </source>
</evidence>
<comment type="caution">
    <text evidence="1">The sequence shown here is derived from an EMBL/GenBank/DDBJ whole genome shotgun (WGS) entry which is preliminary data.</text>
</comment>
<dbReference type="Proteomes" id="UP000251144">
    <property type="component" value="Unassembled WGS sequence"/>
</dbReference>
<proteinExistence type="predicted"/>
<protein>
    <submittedName>
        <fullName evidence="1">Uncharacterized protein</fullName>
    </submittedName>
</protein>
<organism evidence="1 2">
    <name type="scientific">Faecalibacterium prausnitzii</name>
    <dbReference type="NCBI Taxonomy" id="853"/>
    <lineage>
        <taxon>Bacteria</taxon>
        <taxon>Bacillati</taxon>
        <taxon>Bacillota</taxon>
        <taxon>Clostridia</taxon>
        <taxon>Eubacteriales</taxon>
        <taxon>Oscillospiraceae</taxon>
        <taxon>Faecalibacterium</taxon>
    </lineage>
</organism>
<gene>
    <name evidence="1" type="ORF">C4N26_14225</name>
</gene>
<sequence>MKRATSTPAGLNVKKITAYLKGQAKSRNAVRITCQSGSVYIITGYAAFKLPAILYRDVIQPVTMQDAPADGVTIVSSDAGFVVNDPHQLTAAQMFQKFSACKEEVKRTSILQEVEAKGKVWGTFRMFRNGSRPIMINSEYDAFVDHHEFVYHSSNSPFAPILATDTVDPKKAAVSVLIAPMKANDEIQQVCNRLFA</sequence>
<dbReference type="OrthoDB" id="9864739at2"/>
<reference evidence="1 2" key="1">
    <citation type="submission" date="2018-02" db="EMBL/GenBank/DDBJ databases">
        <title>Complete genome sequencing of Faecalibacterium prausnitzii strains isolated from the human gut.</title>
        <authorList>
            <person name="Fitzgerald B.C."/>
            <person name="Shkoporov A.N."/>
            <person name="Ross P.R."/>
            <person name="Hill C."/>
        </authorList>
    </citation>
    <scope>NUCLEOTIDE SEQUENCE [LARGE SCALE GENOMIC DNA]</scope>
    <source>
        <strain evidence="1 2">APC942/32-1</strain>
    </source>
</reference>